<organism evidence="1 2">
    <name type="scientific">Ascaris lumbricoides</name>
    <name type="common">Giant roundworm</name>
    <dbReference type="NCBI Taxonomy" id="6252"/>
    <lineage>
        <taxon>Eukaryota</taxon>
        <taxon>Metazoa</taxon>
        <taxon>Ecdysozoa</taxon>
        <taxon>Nematoda</taxon>
        <taxon>Chromadorea</taxon>
        <taxon>Rhabditida</taxon>
        <taxon>Spirurina</taxon>
        <taxon>Ascaridomorpha</taxon>
        <taxon>Ascaridoidea</taxon>
        <taxon>Ascarididae</taxon>
        <taxon>Ascaris</taxon>
    </lineage>
</organism>
<evidence type="ECO:0000313" key="1">
    <source>
        <dbReference type="Proteomes" id="UP000036681"/>
    </source>
</evidence>
<dbReference type="InterPro" id="IPR052807">
    <property type="entry name" value="Mito_transl_resp_regulator"/>
</dbReference>
<keyword evidence="1" id="KW-1185">Reference proteome</keyword>
<dbReference type="Proteomes" id="UP000036681">
    <property type="component" value="Unplaced"/>
</dbReference>
<protein>
    <submittedName>
        <fullName evidence="2">Altered inheritance of mitochondria protein 24, mitochondrial</fullName>
    </submittedName>
</protein>
<reference evidence="2" key="1">
    <citation type="submission" date="2017-02" db="UniProtKB">
        <authorList>
            <consortium name="WormBaseParasite"/>
        </authorList>
    </citation>
    <scope>IDENTIFICATION</scope>
</reference>
<evidence type="ECO:0000313" key="2">
    <source>
        <dbReference type="WBParaSite" id="ALUE_0002084801-mRNA-1"/>
    </source>
</evidence>
<sequence>MEDTETQRRRMLWNPEDEVFAKGNWCYDTPGTVNEQQVLNLFTLDELIAVVPRKMMQPRTFIMYPGDTLLIGATARVDLVRVRTIRRTPVYYTLAAINKLRGQLISRMLFVYAGKGIIFRSIKMSVFASEQLPLNVMKTNEVESFLSRYLGSAALIAPQGDANRLAQFPQVGSWLFISVGSFGVARSRKNYRPGQKSGRFILQLESQEMKLNGRGMEEGAADVILSSIGWVCITGERAMITLRAFTPAAKGLAMRRPPILPFSAKLRGARIPGTAAYRDKPVELPVNERRLTKSKALRQHSKKWKDGGKYAEGMLCEED</sequence>
<name>A0A0M3IQ20_ASCLU</name>
<accession>A0A0M3IQ20</accession>
<dbReference type="WBParaSite" id="ALUE_0002084801-mRNA-1">
    <property type="protein sequence ID" value="ALUE_0002084801-mRNA-1"/>
    <property type="gene ID" value="ALUE_0002084801"/>
</dbReference>
<dbReference type="AlphaFoldDB" id="A0A0M3IQ20"/>
<dbReference type="PANTHER" id="PTHR46406">
    <property type="entry name" value="NITRIC OXIDE-ASSOCIATED PROTEIN 1"/>
    <property type="match status" value="1"/>
</dbReference>
<dbReference type="PANTHER" id="PTHR46406:SF1">
    <property type="entry name" value="NITRIC OXIDE-ASSOCIATED PROTEIN 1"/>
    <property type="match status" value="1"/>
</dbReference>
<proteinExistence type="predicted"/>